<accession>A0A0F3RLT5</accession>
<dbReference type="EMBL" id="LAOR01000039">
    <property type="protein sequence ID" value="KJW07243.1"/>
    <property type="molecule type" value="Genomic_DNA"/>
</dbReference>
<sequence length="42" mass="4626">MYKYGTSPTSGADIRNPIKKLLNNLPNISDLNIVNNSISHIV</sequence>
<organism evidence="1 2">
    <name type="scientific">Orientia tsutsugamushi str. UT144</name>
    <dbReference type="NCBI Taxonomy" id="1441384"/>
    <lineage>
        <taxon>Bacteria</taxon>
        <taxon>Pseudomonadati</taxon>
        <taxon>Pseudomonadota</taxon>
        <taxon>Alphaproteobacteria</taxon>
        <taxon>Rickettsiales</taxon>
        <taxon>Rickettsiaceae</taxon>
        <taxon>Rickettsieae</taxon>
        <taxon>Orientia</taxon>
    </lineage>
</organism>
<dbReference type="PATRIC" id="fig|1441384.3.peg.1604"/>
<comment type="caution">
    <text evidence="1">The sequence shown here is derived from an EMBL/GenBank/DDBJ whole genome shotgun (WGS) entry which is preliminary data.</text>
</comment>
<proteinExistence type="predicted"/>
<evidence type="ECO:0000313" key="1">
    <source>
        <dbReference type="EMBL" id="KJW07243.1"/>
    </source>
</evidence>
<name>A0A0F3RLT5_ORITS</name>
<dbReference type="Proteomes" id="UP000033580">
    <property type="component" value="Unassembled WGS sequence"/>
</dbReference>
<protein>
    <submittedName>
        <fullName evidence="1">Uncharacterized protein</fullName>
    </submittedName>
</protein>
<evidence type="ECO:0000313" key="2">
    <source>
        <dbReference type="Proteomes" id="UP000033580"/>
    </source>
</evidence>
<dbReference type="AlphaFoldDB" id="A0A0F3RLT5"/>
<gene>
    <name evidence="1" type="ORF">OTUT144_0703</name>
</gene>
<reference evidence="1 2" key="1">
    <citation type="submission" date="2015-01" db="EMBL/GenBank/DDBJ databases">
        <title>Genome Sequencing of Rickettsiales.</title>
        <authorList>
            <person name="Daugherty S.C."/>
            <person name="Su Q."/>
            <person name="Abolude K."/>
            <person name="Beier-Sexton M."/>
            <person name="Carlyon J.A."/>
            <person name="Carter R."/>
            <person name="Day N.P."/>
            <person name="Dumler S.J."/>
            <person name="Dyachenko V."/>
            <person name="Godinez A."/>
            <person name="Kurtti T.J."/>
            <person name="Lichay M."/>
            <person name="Mullins K.E."/>
            <person name="Ott S."/>
            <person name="Pappas-Brown V."/>
            <person name="Paris D.H."/>
            <person name="Patel P."/>
            <person name="Richards A.L."/>
            <person name="Sadzewicz L."/>
            <person name="Sears K."/>
            <person name="Seidman D."/>
            <person name="Sengamalay N."/>
            <person name="Stenos J."/>
            <person name="Tallon L.J."/>
            <person name="Vincent G."/>
            <person name="Fraser C.M."/>
            <person name="Munderloh U."/>
            <person name="Dunning-Hotopp J.C."/>
        </authorList>
    </citation>
    <scope>NUCLEOTIDE SEQUENCE [LARGE SCALE GENOMIC DNA]</scope>
    <source>
        <strain evidence="1 2">UT144</strain>
    </source>
</reference>